<proteinExistence type="predicted"/>
<dbReference type="Proteomes" id="UP000774617">
    <property type="component" value="Unassembled WGS sequence"/>
</dbReference>
<comment type="caution">
    <text evidence="5">The sequence shown here is derived from an EMBL/GenBank/DDBJ whole genome shotgun (WGS) entry which is preliminary data.</text>
</comment>
<evidence type="ECO:0000259" key="4">
    <source>
        <dbReference type="Pfam" id="PF01878"/>
    </source>
</evidence>
<dbReference type="EMBL" id="JAGTJR010000006">
    <property type="protein sequence ID" value="KAH7059041.1"/>
    <property type="molecule type" value="Genomic_DNA"/>
</dbReference>
<name>A0ABQ8GNE3_9PEZI</name>
<dbReference type="Gene3D" id="3.10.590.10">
    <property type="entry name" value="ph1033 like domains"/>
    <property type="match status" value="1"/>
</dbReference>
<dbReference type="InterPro" id="IPR015947">
    <property type="entry name" value="PUA-like_sf"/>
</dbReference>
<evidence type="ECO:0000256" key="3">
    <source>
        <dbReference type="SAM" id="MobiDB-lite"/>
    </source>
</evidence>
<evidence type="ECO:0000256" key="1">
    <source>
        <dbReference type="ARBA" id="ARBA00004123"/>
    </source>
</evidence>
<comment type="subcellular location">
    <subcellularLocation>
        <location evidence="1">Nucleus</location>
    </subcellularLocation>
</comment>
<dbReference type="InterPro" id="IPR002740">
    <property type="entry name" value="EVE_domain"/>
</dbReference>
<feature type="compositionally biased region" description="Basic and acidic residues" evidence="3">
    <location>
        <begin position="195"/>
        <end position="213"/>
    </location>
</feature>
<sequence length="393" mass="42670">MPPKKRKSAASAAAAAAAVPDTPRSTRATRAAPAPADNNNGHDQQPAELPTPTRSKRAKKDDAPAKKAAAPKKKDDDVPATAPKGRRGRPAKHAKDDAGAEEDISAGAQLNEELEQAADEAVAAVEAAPPAKKRGRPGKKAAATAEPEPEPEPEAAQEKEEEEGEEEEEEEEEEAEVKKKKKKAEAPKGGRGKAAKKDTAKKTEPKKTAESKKPSGTANIERDPANGLAYWLMKAEPESRIENGKDVKFSIDDLAAASEPEPWDGVRNHVAKNHMLAMKKGDLAFFYHSNCKTPGIVGIMEIAEEASPDESAFDSSHPYYDAKSKREKPSWFCVKVSFRRKFARPETVTLDKLKALSKEGQPLENMQLFKQSRLSVSNVRPEEWNHILGIASE</sequence>
<keyword evidence="6" id="KW-1185">Reference proteome</keyword>
<keyword evidence="2" id="KW-0539">Nucleus</keyword>
<evidence type="ECO:0000256" key="2">
    <source>
        <dbReference type="ARBA" id="ARBA00023242"/>
    </source>
</evidence>
<feature type="compositionally biased region" description="Low complexity" evidence="3">
    <location>
        <begin position="119"/>
        <end position="130"/>
    </location>
</feature>
<dbReference type="SUPFAM" id="SSF88697">
    <property type="entry name" value="PUA domain-like"/>
    <property type="match status" value="1"/>
</dbReference>
<accession>A0ABQ8GNE3</accession>
<feature type="region of interest" description="Disordered" evidence="3">
    <location>
        <begin position="1"/>
        <end position="225"/>
    </location>
</feature>
<dbReference type="CDD" id="cd21133">
    <property type="entry name" value="EVE"/>
    <property type="match status" value="1"/>
</dbReference>
<evidence type="ECO:0000313" key="6">
    <source>
        <dbReference type="Proteomes" id="UP000774617"/>
    </source>
</evidence>
<dbReference type="PANTHER" id="PTHR14087">
    <property type="entry name" value="THYMOCYTE NUCLEAR PROTEIN 1"/>
    <property type="match status" value="1"/>
</dbReference>
<feature type="compositionally biased region" description="Acidic residues" evidence="3">
    <location>
        <begin position="147"/>
        <end position="175"/>
    </location>
</feature>
<gene>
    <name evidence="5" type="ORF">B0J12DRAFT_567708</name>
</gene>
<evidence type="ECO:0000313" key="5">
    <source>
        <dbReference type="EMBL" id="KAH7059041.1"/>
    </source>
</evidence>
<dbReference type="InterPro" id="IPR052181">
    <property type="entry name" value="5hmC_binding"/>
</dbReference>
<organism evidence="5 6">
    <name type="scientific">Macrophomina phaseolina</name>
    <dbReference type="NCBI Taxonomy" id="35725"/>
    <lineage>
        <taxon>Eukaryota</taxon>
        <taxon>Fungi</taxon>
        <taxon>Dikarya</taxon>
        <taxon>Ascomycota</taxon>
        <taxon>Pezizomycotina</taxon>
        <taxon>Dothideomycetes</taxon>
        <taxon>Dothideomycetes incertae sedis</taxon>
        <taxon>Botryosphaeriales</taxon>
        <taxon>Botryosphaeriaceae</taxon>
        <taxon>Macrophomina</taxon>
    </lineage>
</organism>
<reference evidence="5 6" key="1">
    <citation type="journal article" date="2021" name="Nat. Commun.">
        <title>Genetic determinants of endophytism in the Arabidopsis root mycobiome.</title>
        <authorList>
            <person name="Mesny F."/>
            <person name="Miyauchi S."/>
            <person name="Thiergart T."/>
            <person name="Pickel B."/>
            <person name="Atanasova L."/>
            <person name="Karlsson M."/>
            <person name="Huettel B."/>
            <person name="Barry K.W."/>
            <person name="Haridas S."/>
            <person name="Chen C."/>
            <person name="Bauer D."/>
            <person name="Andreopoulos W."/>
            <person name="Pangilinan J."/>
            <person name="LaButti K."/>
            <person name="Riley R."/>
            <person name="Lipzen A."/>
            <person name="Clum A."/>
            <person name="Drula E."/>
            <person name="Henrissat B."/>
            <person name="Kohler A."/>
            <person name="Grigoriev I.V."/>
            <person name="Martin F.M."/>
            <person name="Hacquard S."/>
        </authorList>
    </citation>
    <scope>NUCLEOTIDE SEQUENCE [LARGE SCALE GENOMIC DNA]</scope>
    <source>
        <strain evidence="5 6">MPI-SDFR-AT-0080</strain>
    </source>
</reference>
<feature type="non-terminal residue" evidence="5">
    <location>
        <position position="393"/>
    </location>
</feature>
<dbReference type="PANTHER" id="PTHR14087:SF7">
    <property type="entry name" value="THYMOCYTE NUCLEAR PROTEIN 1"/>
    <property type="match status" value="1"/>
</dbReference>
<feature type="domain" description="EVE" evidence="4">
    <location>
        <begin position="229"/>
        <end position="388"/>
    </location>
</feature>
<dbReference type="InterPro" id="IPR047197">
    <property type="entry name" value="THYN1-like_EVE"/>
</dbReference>
<protein>
    <submittedName>
        <fullName evidence="5">PUA-like domain-containing protein</fullName>
    </submittedName>
</protein>
<feature type="compositionally biased region" description="Low complexity" evidence="3">
    <location>
        <begin position="9"/>
        <end position="36"/>
    </location>
</feature>
<dbReference type="Pfam" id="PF01878">
    <property type="entry name" value="EVE"/>
    <property type="match status" value="1"/>
</dbReference>